<keyword evidence="4" id="KW-0732">Signal</keyword>
<dbReference type="OrthoDB" id="569821at2"/>
<keyword evidence="2" id="KW-0442">Lipid degradation</keyword>
<dbReference type="InterPro" id="IPR029058">
    <property type="entry name" value="AB_hydrolase_fold"/>
</dbReference>
<proteinExistence type="predicted"/>
<dbReference type="Gene3D" id="3.40.50.1820">
    <property type="entry name" value="alpha/beta hydrolase"/>
    <property type="match status" value="1"/>
</dbReference>
<keyword evidence="1 5" id="KW-0378">Hydrolase</keyword>
<dbReference type="STRING" id="112413.SAMN05421854_1021012"/>
<dbReference type="RefSeq" id="WP_093573329.1">
    <property type="nucleotide sequence ID" value="NZ_FOWC01000002.1"/>
</dbReference>
<gene>
    <name evidence="5" type="ORF">SAMN05421854_1021012</name>
</gene>
<evidence type="ECO:0000256" key="4">
    <source>
        <dbReference type="SAM" id="SignalP"/>
    </source>
</evidence>
<reference evidence="5 6" key="1">
    <citation type="submission" date="2016-10" db="EMBL/GenBank/DDBJ databases">
        <authorList>
            <person name="de Groot N.N."/>
        </authorList>
    </citation>
    <scope>NUCLEOTIDE SEQUENCE [LARGE SCALE GENOMIC DNA]</scope>
    <source>
        <strain evidence="5 6">DSM 44637</strain>
    </source>
</reference>
<feature type="chain" id="PRO_5011601547" evidence="4">
    <location>
        <begin position="22"/>
        <end position="358"/>
    </location>
</feature>
<evidence type="ECO:0000256" key="3">
    <source>
        <dbReference type="ARBA" id="ARBA00023098"/>
    </source>
</evidence>
<dbReference type="Pfam" id="PF03403">
    <property type="entry name" value="PAF-AH_p_II"/>
    <property type="match status" value="2"/>
</dbReference>
<dbReference type="Proteomes" id="UP000199137">
    <property type="component" value="Unassembled WGS sequence"/>
</dbReference>
<dbReference type="GO" id="GO:0016042">
    <property type="term" value="P:lipid catabolic process"/>
    <property type="evidence" value="ECO:0007669"/>
    <property type="project" value="UniProtKB-KW"/>
</dbReference>
<evidence type="ECO:0000256" key="2">
    <source>
        <dbReference type="ARBA" id="ARBA00022963"/>
    </source>
</evidence>
<accession>A0A1I5J9J1</accession>
<protein>
    <submittedName>
        <fullName evidence="5">Platelet-activating factor acetylhydrolase, isoform II</fullName>
    </submittedName>
</protein>
<dbReference type="SUPFAM" id="SSF53474">
    <property type="entry name" value="alpha/beta-Hydrolases"/>
    <property type="match status" value="1"/>
</dbReference>
<dbReference type="PANTHER" id="PTHR10272:SF0">
    <property type="entry name" value="PLATELET-ACTIVATING FACTOR ACETYLHYDROLASE"/>
    <property type="match status" value="1"/>
</dbReference>
<dbReference type="PANTHER" id="PTHR10272">
    <property type="entry name" value="PLATELET-ACTIVATING FACTOR ACETYLHYDROLASE"/>
    <property type="match status" value="1"/>
</dbReference>
<evidence type="ECO:0000256" key="1">
    <source>
        <dbReference type="ARBA" id="ARBA00022801"/>
    </source>
</evidence>
<sequence>MRFRTVLAAALLVTALGTAPAAAETAITFDLPTPSGPHAIGERDVHLVDQARNRELMISVWYPTRPGAGPKARYLPAAAVPYFDQGAAPALGLPTGKVDWAAVETHALANAPVRGRWPVVVYSPGWASLRALGSATAEDLASRGYVVVTIDHTGEAPFVVFPGGRVVFSQQSKDLVAGMRTRVADVRFTLDQLPGIPGLGKAMDMSRVGAIGHSFGGDTAAEVSTVDSRVDAAADLDGWLAYDVDGEQLTRAGADGVSRPVLLMGSSGSTSDGQARSHRTSPAWKSLWEHTSVPKQDITLATAMHYSYTDVQWFLPKLAQRVPVDPKVRRTRIGTIDPRASISVQRAAIAGFFGRYVS</sequence>
<organism evidence="5 6">
    <name type="scientific">Amycolatopsis rubida</name>
    <dbReference type="NCBI Taxonomy" id="112413"/>
    <lineage>
        <taxon>Bacteria</taxon>
        <taxon>Bacillati</taxon>
        <taxon>Actinomycetota</taxon>
        <taxon>Actinomycetes</taxon>
        <taxon>Pseudonocardiales</taxon>
        <taxon>Pseudonocardiaceae</taxon>
        <taxon>Amycolatopsis</taxon>
    </lineage>
</organism>
<dbReference type="AlphaFoldDB" id="A0A1I5J9J1"/>
<name>A0A1I5J9J1_9PSEU</name>
<dbReference type="GO" id="GO:0003847">
    <property type="term" value="F:1-alkyl-2-acetylglycerophosphocholine esterase activity"/>
    <property type="evidence" value="ECO:0007669"/>
    <property type="project" value="TreeGrafter"/>
</dbReference>
<evidence type="ECO:0000313" key="5">
    <source>
        <dbReference type="EMBL" id="SFO69417.1"/>
    </source>
</evidence>
<feature type="signal peptide" evidence="4">
    <location>
        <begin position="1"/>
        <end position="21"/>
    </location>
</feature>
<keyword evidence="3" id="KW-0443">Lipid metabolism</keyword>
<dbReference type="EMBL" id="FOWC01000002">
    <property type="protein sequence ID" value="SFO69417.1"/>
    <property type="molecule type" value="Genomic_DNA"/>
</dbReference>
<evidence type="ECO:0000313" key="6">
    <source>
        <dbReference type="Proteomes" id="UP000199137"/>
    </source>
</evidence>